<dbReference type="PROSITE" id="PS00211">
    <property type="entry name" value="ABC_TRANSPORTER_1"/>
    <property type="match status" value="2"/>
</dbReference>
<dbReference type="EMBL" id="JBJIAA010000003">
    <property type="protein sequence ID" value="MFL0249569.1"/>
    <property type="molecule type" value="Genomic_DNA"/>
</dbReference>
<keyword evidence="3" id="KW-0175">Coiled coil</keyword>
<organism evidence="5 6">
    <name type="scientific">Clostridium neuense</name>
    <dbReference type="NCBI Taxonomy" id="1728934"/>
    <lineage>
        <taxon>Bacteria</taxon>
        <taxon>Bacillati</taxon>
        <taxon>Bacillota</taxon>
        <taxon>Clostridia</taxon>
        <taxon>Eubacteriales</taxon>
        <taxon>Clostridiaceae</taxon>
        <taxon>Clostridium</taxon>
    </lineage>
</organism>
<dbReference type="Pfam" id="PF12848">
    <property type="entry name" value="ABC_tran_Xtn"/>
    <property type="match status" value="1"/>
</dbReference>
<feature type="domain" description="ABC transporter" evidence="4">
    <location>
        <begin position="290"/>
        <end position="498"/>
    </location>
</feature>
<dbReference type="InterPro" id="IPR017871">
    <property type="entry name" value="ABC_transporter-like_CS"/>
</dbReference>
<keyword evidence="2" id="KW-0067">ATP-binding</keyword>
<feature type="domain" description="ABC transporter" evidence="4">
    <location>
        <begin position="4"/>
        <end position="195"/>
    </location>
</feature>
<evidence type="ECO:0000256" key="3">
    <source>
        <dbReference type="SAM" id="Coils"/>
    </source>
</evidence>
<comment type="caution">
    <text evidence="5">The sequence shown here is derived from an EMBL/GenBank/DDBJ whole genome shotgun (WGS) entry which is preliminary data.</text>
</comment>
<dbReference type="SMART" id="SM00382">
    <property type="entry name" value="AAA"/>
    <property type="match status" value="2"/>
</dbReference>
<accession>A0ABW8TF80</accession>
<keyword evidence="6" id="KW-1185">Reference proteome</keyword>
<dbReference type="SUPFAM" id="SSF52540">
    <property type="entry name" value="P-loop containing nucleoside triphosphate hydrolases"/>
    <property type="match status" value="2"/>
</dbReference>
<evidence type="ECO:0000313" key="6">
    <source>
        <dbReference type="Proteomes" id="UP001623592"/>
    </source>
</evidence>
<gene>
    <name evidence="5" type="primary">abc-f</name>
    <name evidence="5" type="ORF">ACJDT4_03970</name>
</gene>
<dbReference type="Pfam" id="PF00005">
    <property type="entry name" value="ABC_tran"/>
    <property type="match status" value="2"/>
</dbReference>
<protein>
    <submittedName>
        <fullName evidence="5">Ribosomal protection-like ABC-F family protein</fullName>
    </submittedName>
</protein>
<keyword evidence="1" id="KW-0547">Nucleotide-binding</keyword>
<evidence type="ECO:0000256" key="1">
    <source>
        <dbReference type="ARBA" id="ARBA00022741"/>
    </source>
</evidence>
<name>A0ABW8TF80_9CLOT</name>
<dbReference type="InterPro" id="IPR032781">
    <property type="entry name" value="ABC_tran_Xtn"/>
</dbReference>
<evidence type="ECO:0000259" key="4">
    <source>
        <dbReference type="PROSITE" id="PS50893"/>
    </source>
</evidence>
<reference evidence="5 6" key="1">
    <citation type="submission" date="2024-11" db="EMBL/GenBank/DDBJ databases">
        <authorList>
            <person name="Heng Y.C."/>
            <person name="Lim A.C.H."/>
            <person name="Lee J.K.Y."/>
            <person name="Kittelmann S."/>
        </authorList>
    </citation>
    <scope>NUCLEOTIDE SEQUENCE [LARGE SCALE GENOMIC DNA]</scope>
    <source>
        <strain evidence="5 6">WILCCON 0114</strain>
    </source>
</reference>
<dbReference type="Gene3D" id="3.40.50.300">
    <property type="entry name" value="P-loop containing nucleotide triphosphate hydrolases"/>
    <property type="match status" value="3"/>
</dbReference>
<feature type="coiled-coil region" evidence="3">
    <location>
        <begin position="190"/>
        <end position="217"/>
    </location>
</feature>
<dbReference type="InterPro" id="IPR027417">
    <property type="entry name" value="P-loop_NTPase"/>
</dbReference>
<evidence type="ECO:0000256" key="2">
    <source>
        <dbReference type="ARBA" id="ARBA00022840"/>
    </source>
</evidence>
<dbReference type="NCBIfam" id="NF000355">
    <property type="entry name" value="ribo_prot_ABC_F"/>
    <property type="match status" value="1"/>
</dbReference>
<dbReference type="PANTHER" id="PTHR42855">
    <property type="entry name" value="ABC TRANSPORTER ATP-BINDING SUBUNIT"/>
    <property type="match status" value="1"/>
</dbReference>
<dbReference type="RefSeq" id="WP_406786239.1">
    <property type="nucleotide sequence ID" value="NZ_JBJIAA010000003.1"/>
</dbReference>
<evidence type="ECO:0000313" key="5">
    <source>
        <dbReference type="EMBL" id="MFL0249569.1"/>
    </source>
</evidence>
<sequence>MLNLEICNLKKYFGDRLILEIDNLKVYSEDKIGIVGVNGAGKSTLLSILCGKLEVDEGYIKHYGSCSYISQLEEPNYEVKDNELYSKFNLQNKYNNNLSGGEKTRFKIAEALSKESGILFADEPTSNLDISAVKMFEGMLLNFNGSIMLVSHDRELLDSVCNKILEIENGKVKLYDGNYSQFINRKKMERERKEFEYTQYVKEKERLEKAAVEIEGRTSSMKKAPKRMGNSEARLHRKMGNQKSKAKLDKTRKAMYSRIEHLETKEKVVKVEKGNIDFEALNKVHSRVVISGENINKAFGKRTIFDNAKFEIFSGTKVALMGDNGCGKTTLIKMILNDKEKIKVSKALEIGYFSQDLSILDESKTVLYNVMKTSVYDEAFARLILSRLLFKREDVYKEVSVLSGGERVKLSFAKMILTGSNILILDEPTNYLDLYSIEALEEVLKEYDGTVLFVSHDRKFIKKVATDILTIKNHKINTFRGNYDEYLKFINKPKDTNVDAKNEKMILENKLSEIIGRLSMPGKNDNIEELDAEYKRILQRLREVKQSL</sequence>
<dbReference type="PANTHER" id="PTHR42855:SF2">
    <property type="entry name" value="DRUG RESISTANCE ABC TRANSPORTER,ATP-BINDING PROTEIN"/>
    <property type="match status" value="1"/>
</dbReference>
<dbReference type="PROSITE" id="PS50893">
    <property type="entry name" value="ABC_TRANSPORTER_2"/>
    <property type="match status" value="2"/>
</dbReference>
<dbReference type="InterPro" id="IPR003593">
    <property type="entry name" value="AAA+_ATPase"/>
</dbReference>
<dbReference type="InterPro" id="IPR051309">
    <property type="entry name" value="ABCF_ATPase"/>
</dbReference>
<dbReference type="InterPro" id="IPR003439">
    <property type="entry name" value="ABC_transporter-like_ATP-bd"/>
</dbReference>
<dbReference type="CDD" id="cd03221">
    <property type="entry name" value="ABCF_EF-3"/>
    <property type="match status" value="2"/>
</dbReference>
<proteinExistence type="predicted"/>
<dbReference type="Proteomes" id="UP001623592">
    <property type="component" value="Unassembled WGS sequence"/>
</dbReference>